<feature type="signal peptide" evidence="1">
    <location>
        <begin position="1"/>
        <end position="17"/>
    </location>
</feature>
<accession>A0A401G9S7</accession>
<comment type="caution">
    <text evidence="2">The sequence shown here is derived from an EMBL/GenBank/DDBJ whole genome shotgun (WGS) entry which is preliminary data.</text>
</comment>
<dbReference type="EMBL" id="BFAD01000002">
    <property type="protein sequence ID" value="GBE78920.1"/>
    <property type="molecule type" value="Genomic_DNA"/>
</dbReference>
<dbReference type="GeneID" id="38775837"/>
<keyword evidence="3" id="KW-1185">Reference proteome</keyword>
<keyword evidence="1" id="KW-0732">Signal</keyword>
<evidence type="ECO:0000313" key="2">
    <source>
        <dbReference type="EMBL" id="GBE78920.1"/>
    </source>
</evidence>
<proteinExistence type="predicted"/>
<dbReference type="OrthoDB" id="2844016at2759"/>
<protein>
    <submittedName>
        <fullName evidence="2">Uncharacterized protein</fullName>
    </submittedName>
</protein>
<dbReference type="AlphaFoldDB" id="A0A401G9S7"/>
<evidence type="ECO:0000313" key="3">
    <source>
        <dbReference type="Proteomes" id="UP000287166"/>
    </source>
</evidence>
<sequence>MMWTTVTLLTLSVYAVALPVLQVRQSSGSWCANLGGGAFDTARNFTLSAFNATTPDSGGAQLVLGQAGSTEGKEFGVLSTFASYPYNQFPSFSLNSGALLPNYEESGMYSSDLSVAAGSPPTFEYSTQSQDLDPSAQIYCAVADTDPNGGSMYPMLAVNEQTDGFSLCLTGDGANAQNNVVFQPTADNNGEYVYSSCYPVFVRLLGLD</sequence>
<name>A0A401G9S7_9APHY</name>
<evidence type="ECO:0000256" key="1">
    <source>
        <dbReference type="SAM" id="SignalP"/>
    </source>
</evidence>
<feature type="chain" id="PRO_5019542638" evidence="1">
    <location>
        <begin position="18"/>
        <end position="208"/>
    </location>
</feature>
<gene>
    <name evidence="2" type="ORF">SCP_0201170</name>
</gene>
<dbReference type="Proteomes" id="UP000287166">
    <property type="component" value="Unassembled WGS sequence"/>
</dbReference>
<dbReference type="RefSeq" id="XP_027609833.1">
    <property type="nucleotide sequence ID" value="XM_027754032.1"/>
</dbReference>
<reference evidence="2 3" key="1">
    <citation type="journal article" date="2018" name="Sci. Rep.">
        <title>Genome sequence of the cauliflower mushroom Sparassis crispa (Hanabiratake) and its association with beneficial usage.</title>
        <authorList>
            <person name="Kiyama R."/>
            <person name="Furutani Y."/>
            <person name="Kawaguchi K."/>
            <person name="Nakanishi T."/>
        </authorList>
    </citation>
    <scope>NUCLEOTIDE SEQUENCE [LARGE SCALE GENOMIC DNA]</scope>
</reference>
<organism evidence="2 3">
    <name type="scientific">Sparassis crispa</name>
    <dbReference type="NCBI Taxonomy" id="139825"/>
    <lineage>
        <taxon>Eukaryota</taxon>
        <taxon>Fungi</taxon>
        <taxon>Dikarya</taxon>
        <taxon>Basidiomycota</taxon>
        <taxon>Agaricomycotina</taxon>
        <taxon>Agaricomycetes</taxon>
        <taxon>Polyporales</taxon>
        <taxon>Sparassidaceae</taxon>
        <taxon>Sparassis</taxon>
    </lineage>
</organism>
<dbReference type="InParanoid" id="A0A401G9S7"/>